<feature type="transmembrane region" description="Helical" evidence="1">
    <location>
        <begin position="154"/>
        <end position="173"/>
    </location>
</feature>
<accession>T1JN98</accession>
<feature type="transmembrane region" description="Helical" evidence="1">
    <location>
        <begin position="124"/>
        <end position="148"/>
    </location>
</feature>
<proteinExistence type="predicted"/>
<reference evidence="3" key="1">
    <citation type="submission" date="2011-05" db="EMBL/GenBank/DDBJ databases">
        <authorList>
            <person name="Richards S.R."/>
            <person name="Qu J."/>
            <person name="Jiang H."/>
            <person name="Jhangiani S.N."/>
            <person name="Agravi P."/>
            <person name="Goodspeed R."/>
            <person name="Gross S."/>
            <person name="Mandapat C."/>
            <person name="Jackson L."/>
            <person name="Mathew T."/>
            <person name="Pu L."/>
            <person name="Thornton R."/>
            <person name="Saada N."/>
            <person name="Wilczek-Boney K.B."/>
            <person name="Lee S."/>
            <person name="Kovar C."/>
            <person name="Wu Y."/>
            <person name="Scherer S.E."/>
            <person name="Worley K.C."/>
            <person name="Muzny D.M."/>
            <person name="Gibbs R."/>
        </authorList>
    </citation>
    <scope>NUCLEOTIDE SEQUENCE</scope>
    <source>
        <strain evidence="3">Brora</strain>
    </source>
</reference>
<keyword evidence="1" id="KW-1133">Transmembrane helix</keyword>
<dbReference type="HOGENOM" id="CLU_063321_0_0_1"/>
<feature type="transmembrane region" description="Helical" evidence="1">
    <location>
        <begin position="266"/>
        <end position="284"/>
    </location>
</feature>
<dbReference type="PhylomeDB" id="T1JN98"/>
<name>T1JN98_STRMM</name>
<feature type="transmembrane region" description="Helical" evidence="1">
    <location>
        <begin position="180"/>
        <end position="199"/>
    </location>
</feature>
<keyword evidence="3" id="KW-1185">Reference proteome</keyword>
<evidence type="ECO:0008006" key="4">
    <source>
        <dbReference type="Google" id="ProtNLM"/>
    </source>
</evidence>
<dbReference type="AlphaFoldDB" id="T1JN98"/>
<reference evidence="2" key="2">
    <citation type="submission" date="2015-02" db="UniProtKB">
        <authorList>
            <consortium name="EnsemblMetazoa"/>
        </authorList>
    </citation>
    <scope>IDENTIFICATION</scope>
</reference>
<organism evidence="2 3">
    <name type="scientific">Strigamia maritima</name>
    <name type="common">European centipede</name>
    <name type="synonym">Geophilus maritimus</name>
    <dbReference type="NCBI Taxonomy" id="126957"/>
    <lineage>
        <taxon>Eukaryota</taxon>
        <taxon>Metazoa</taxon>
        <taxon>Ecdysozoa</taxon>
        <taxon>Arthropoda</taxon>
        <taxon>Myriapoda</taxon>
        <taxon>Chilopoda</taxon>
        <taxon>Pleurostigmophora</taxon>
        <taxon>Geophilomorpha</taxon>
        <taxon>Linotaeniidae</taxon>
        <taxon>Strigamia</taxon>
    </lineage>
</organism>
<feature type="transmembrane region" description="Helical" evidence="1">
    <location>
        <begin position="358"/>
        <end position="376"/>
    </location>
</feature>
<protein>
    <recommendedName>
        <fullName evidence="4">Gustatory receptor</fullName>
    </recommendedName>
</protein>
<evidence type="ECO:0000313" key="2">
    <source>
        <dbReference type="EnsemblMetazoa" id="SMAR015327-PA"/>
    </source>
</evidence>
<dbReference type="Proteomes" id="UP000014500">
    <property type="component" value="Unassembled WGS sequence"/>
</dbReference>
<keyword evidence="1" id="KW-0472">Membrane</keyword>
<feature type="transmembrane region" description="Helical" evidence="1">
    <location>
        <begin position="239"/>
        <end position="259"/>
    </location>
</feature>
<dbReference type="EMBL" id="JH431307">
    <property type="status" value="NOT_ANNOTATED_CDS"/>
    <property type="molecule type" value="Genomic_DNA"/>
</dbReference>
<dbReference type="EnsemblMetazoa" id="SMAR015327-RA">
    <property type="protein sequence ID" value="SMAR015327-PA"/>
    <property type="gene ID" value="SMAR015327"/>
</dbReference>
<evidence type="ECO:0000256" key="1">
    <source>
        <dbReference type="SAM" id="Phobius"/>
    </source>
</evidence>
<sequence length="396" mass="45408">MSMDSNEDSTTSTSKINRLWGYIYRCYGFQILGDYVTPAPKCCFACFAVIQVLINAIITASCVVGVIQDTSITNISLLSANLAYWLQSTRCLIVLYKKQNQYSHYLNELLQNITAEYRNHAWKLLLKVMTALSVLIIINVVELMVFDYTPFKNYNFYFTWKIIGIIYWFVLIFNETTKILFVFFCILLAFNFECLLSDVEKSMAFFSSLTDQKIHMLSYHYKYYRIIHWLNEVNKLFDSLLPVWIIGDIFYVCVSLRFLITNIDMLGFSVVFTIRIFGLLLAMYKYAAHVNEKAVATAIAITKLTDSQVNNYDPQVFNLSTSKRDVNNWSCHLFMHSLSFASVGINVSGCFILTRGSILTLVGTLLTYVVVVLQTVDSTSSVFNNTAKMNDTDTEL</sequence>
<evidence type="ECO:0000313" key="3">
    <source>
        <dbReference type="Proteomes" id="UP000014500"/>
    </source>
</evidence>
<keyword evidence="1" id="KW-0812">Transmembrane</keyword>